<dbReference type="EMBL" id="BKCJ010003389">
    <property type="protein sequence ID" value="GEU54785.1"/>
    <property type="molecule type" value="Genomic_DNA"/>
</dbReference>
<comment type="caution">
    <text evidence="3">The sequence shown here is derived from an EMBL/GenBank/DDBJ whole genome shotgun (WGS) entry which is preliminary data.</text>
</comment>
<evidence type="ECO:0000256" key="1">
    <source>
        <dbReference type="ARBA" id="ARBA00022737"/>
    </source>
</evidence>
<feature type="domain" description="Disease resistance R13L4/SHOC-2-like LRR" evidence="2">
    <location>
        <begin position="14"/>
        <end position="153"/>
    </location>
</feature>
<name>A0A6L2L3I2_TANCI</name>
<dbReference type="Gene3D" id="3.80.10.10">
    <property type="entry name" value="Ribonuclease Inhibitor"/>
    <property type="match status" value="1"/>
</dbReference>
<sequence length="250" mass="28811">MKLTHITQEGLHYSVGDLVHLRYLELSNSNINVLLSKLHHLQTVKLCYCYNLEKFTEGMRNLISLRHLEFEDDVISPKDMGQLTSLRTLCSFRQRSYPGRFSWKKMYRMHFCWNKSNVGVRQKDKDILEGLQTHANVKSLIIINYSTDCFPEWVMNMSINAGGKWISLNKLVNVTLSGYHSVPCLLILWKLPLCISIVKKAQTTWLVPSCYVIFDLEPLSSSFDFVFRSEIFKSFPCLSLSSLPSCGLVS</sequence>
<dbReference type="PANTHER" id="PTHR47186:SF3">
    <property type="entry name" value="OS09G0267800 PROTEIN"/>
    <property type="match status" value="1"/>
</dbReference>
<dbReference type="InterPro" id="IPR032675">
    <property type="entry name" value="LRR_dom_sf"/>
</dbReference>
<dbReference type="AlphaFoldDB" id="A0A6L2L3I2"/>
<reference evidence="3" key="1">
    <citation type="journal article" date="2019" name="Sci. Rep.">
        <title>Draft genome of Tanacetum cinerariifolium, the natural source of mosquito coil.</title>
        <authorList>
            <person name="Yamashiro T."/>
            <person name="Shiraishi A."/>
            <person name="Satake H."/>
            <person name="Nakayama K."/>
        </authorList>
    </citation>
    <scope>NUCLEOTIDE SEQUENCE</scope>
</reference>
<protein>
    <recommendedName>
        <fullName evidence="2">Disease resistance R13L4/SHOC-2-like LRR domain-containing protein</fullName>
    </recommendedName>
</protein>
<proteinExistence type="predicted"/>
<organism evidence="3">
    <name type="scientific">Tanacetum cinerariifolium</name>
    <name type="common">Dalmatian daisy</name>
    <name type="synonym">Chrysanthemum cinerariifolium</name>
    <dbReference type="NCBI Taxonomy" id="118510"/>
    <lineage>
        <taxon>Eukaryota</taxon>
        <taxon>Viridiplantae</taxon>
        <taxon>Streptophyta</taxon>
        <taxon>Embryophyta</taxon>
        <taxon>Tracheophyta</taxon>
        <taxon>Spermatophyta</taxon>
        <taxon>Magnoliopsida</taxon>
        <taxon>eudicotyledons</taxon>
        <taxon>Gunneridae</taxon>
        <taxon>Pentapetalae</taxon>
        <taxon>asterids</taxon>
        <taxon>campanulids</taxon>
        <taxon>Asterales</taxon>
        <taxon>Asteraceae</taxon>
        <taxon>Asteroideae</taxon>
        <taxon>Anthemideae</taxon>
        <taxon>Anthemidinae</taxon>
        <taxon>Tanacetum</taxon>
    </lineage>
</organism>
<keyword evidence="1" id="KW-0677">Repeat</keyword>
<dbReference type="SUPFAM" id="SSF52058">
    <property type="entry name" value="L domain-like"/>
    <property type="match status" value="1"/>
</dbReference>
<dbReference type="InterPro" id="IPR055414">
    <property type="entry name" value="LRR_R13L4/SHOC2-like"/>
</dbReference>
<evidence type="ECO:0000259" key="2">
    <source>
        <dbReference type="Pfam" id="PF23598"/>
    </source>
</evidence>
<dbReference type="PANTHER" id="PTHR47186">
    <property type="entry name" value="LEUCINE-RICH REPEAT-CONTAINING PROTEIN 57"/>
    <property type="match status" value="1"/>
</dbReference>
<gene>
    <name evidence="3" type="ORF">Tci_026763</name>
</gene>
<accession>A0A6L2L3I2</accession>
<evidence type="ECO:0000313" key="3">
    <source>
        <dbReference type="EMBL" id="GEU54785.1"/>
    </source>
</evidence>
<dbReference type="Pfam" id="PF23598">
    <property type="entry name" value="LRR_14"/>
    <property type="match status" value="1"/>
</dbReference>